<dbReference type="Proteomes" id="UP000472320">
    <property type="component" value="Unassembled WGS sequence"/>
</dbReference>
<dbReference type="InterPro" id="IPR009510">
    <property type="entry name" value="T3SS_K"/>
</dbReference>
<reference evidence="1 2" key="1">
    <citation type="submission" date="2019-11" db="EMBL/GenBank/DDBJ databases">
        <title>Type strains purchased from KCTC, JCM and DSMZ.</title>
        <authorList>
            <person name="Lu H."/>
        </authorList>
    </citation>
    <scope>NUCLEOTIDE SEQUENCE [LARGE SCALE GENOMIC DNA]</scope>
    <source>
        <strain evidence="1 2">JCM 31587</strain>
    </source>
</reference>
<evidence type="ECO:0000313" key="2">
    <source>
        <dbReference type="Proteomes" id="UP000472320"/>
    </source>
</evidence>
<dbReference type="AlphaFoldDB" id="A0A6L6QJH7"/>
<name>A0A6L6QJH7_9BURK</name>
<dbReference type="Pfam" id="PF06578">
    <property type="entry name" value="YscK"/>
    <property type="match status" value="1"/>
</dbReference>
<gene>
    <name evidence="1" type="ORF">GM658_18625</name>
</gene>
<dbReference type="OrthoDB" id="8928488at2"/>
<comment type="caution">
    <text evidence="1">The sequence shown here is derived from an EMBL/GenBank/DDBJ whole genome shotgun (WGS) entry which is preliminary data.</text>
</comment>
<sequence length="246" mass="27195">MSAVMLEAADSPASDNPGRAWQPLVQDRAFDLRLRFNLFPATYAHASWIARLGRDLPLAEGIDDSPFWMRRLSLALLQACKLDQDFDFDFSDRAKNIALLDAAVLERCARLMAGLLVREQIRHVVLGADMVALERTLGRDSLRFALGWTVPLPVLGYVFHPHGAAFPDNEAWTRRAVGLASALLGAASSATLARMQLRFPCGWASLQRPVLQEQDRSRLAALFVAVLHKAAPDHGWLFATPGRTAQ</sequence>
<accession>A0A6L6QJH7</accession>
<dbReference type="RefSeq" id="WP_155455558.1">
    <property type="nucleotide sequence ID" value="NZ_WNKX01000015.1"/>
</dbReference>
<protein>
    <submittedName>
        <fullName evidence="1">YscK family type III secretion system sorting platform protein</fullName>
    </submittedName>
</protein>
<proteinExistence type="predicted"/>
<dbReference type="EMBL" id="WNKX01000015">
    <property type="protein sequence ID" value="MTW12628.1"/>
    <property type="molecule type" value="Genomic_DNA"/>
</dbReference>
<organism evidence="1 2">
    <name type="scientific">Massilia eburnea</name>
    <dbReference type="NCBI Taxonomy" id="1776165"/>
    <lineage>
        <taxon>Bacteria</taxon>
        <taxon>Pseudomonadati</taxon>
        <taxon>Pseudomonadota</taxon>
        <taxon>Betaproteobacteria</taxon>
        <taxon>Burkholderiales</taxon>
        <taxon>Oxalobacteraceae</taxon>
        <taxon>Telluria group</taxon>
        <taxon>Massilia</taxon>
    </lineage>
</organism>
<keyword evidence="2" id="KW-1185">Reference proteome</keyword>
<evidence type="ECO:0000313" key="1">
    <source>
        <dbReference type="EMBL" id="MTW12628.1"/>
    </source>
</evidence>